<dbReference type="Proteomes" id="UP001224392">
    <property type="component" value="Unassembled WGS sequence"/>
</dbReference>
<gene>
    <name evidence="1" type="ORF">MNKW57_16280</name>
</gene>
<evidence type="ECO:0000313" key="1">
    <source>
        <dbReference type="EMBL" id="GMG87307.1"/>
    </source>
</evidence>
<dbReference type="EMBL" id="BSYJ01000003">
    <property type="protein sequence ID" value="GMG87307.1"/>
    <property type="molecule type" value="Genomic_DNA"/>
</dbReference>
<evidence type="ECO:0000313" key="2">
    <source>
        <dbReference type="Proteomes" id="UP001224392"/>
    </source>
</evidence>
<keyword evidence="2" id="KW-1185">Reference proteome</keyword>
<sequence>MSDSASVTIRLVIERNVQLQQQESQQDAGARLQDAGSSGFCLSNPSGMPVTLSWVPALIEDGASVQAGSYAQVTQQSREGQEGCIAPELLGGTGGGPGLVELLVAPE</sequence>
<reference evidence="1 2" key="1">
    <citation type="submission" date="2023-04" db="EMBL/GenBank/DDBJ databases">
        <title>Marinobulbifer ophiurae gen. nov., sp. Nov., isolate from tissue of brittle star Ophioplocus japonicus.</title>
        <authorList>
            <person name="Kawano K."/>
            <person name="Sawayama S."/>
            <person name="Nakagawa S."/>
        </authorList>
    </citation>
    <scope>NUCLEOTIDE SEQUENCE [LARGE SCALE GENOMIC DNA]</scope>
    <source>
        <strain evidence="1 2">NKW57</strain>
    </source>
</reference>
<name>A0ABQ6LZ39_9GAMM</name>
<organism evidence="1 2">
    <name type="scientific">Biformimicrobium ophioploci</name>
    <dbReference type="NCBI Taxonomy" id="3036711"/>
    <lineage>
        <taxon>Bacteria</taxon>
        <taxon>Pseudomonadati</taxon>
        <taxon>Pseudomonadota</taxon>
        <taxon>Gammaproteobacteria</taxon>
        <taxon>Cellvibrionales</taxon>
        <taxon>Microbulbiferaceae</taxon>
        <taxon>Biformimicrobium</taxon>
    </lineage>
</organism>
<comment type="caution">
    <text evidence="1">The sequence shown here is derived from an EMBL/GenBank/DDBJ whole genome shotgun (WGS) entry which is preliminary data.</text>
</comment>
<protein>
    <submittedName>
        <fullName evidence="1">Uncharacterized protein</fullName>
    </submittedName>
</protein>
<accession>A0ABQ6LZ39</accession>
<proteinExistence type="predicted"/>